<protein>
    <submittedName>
        <fullName evidence="1">Methylcitrate synthase</fullName>
    </submittedName>
</protein>
<dbReference type="EMBL" id="CP002275">
    <property type="protein sequence ID" value="AFS13029.1"/>
    <property type="molecule type" value="Genomic_DNA"/>
</dbReference>
<evidence type="ECO:0000313" key="2">
    <source>
        <dbReference type="Proteomes" id="UP000007329"/>
    </source>
</evidence>
<dbReference type="KEGG" id="mid:MIP_01491"/>
<evidence type="ECO:0000313" key="1">
    <source>
        <dbReference type="EMBL" id="AFS13029.1"/>
    </source>
</evidence>
<dbReference type="AlphaFoldDB" id="J9W7F5"/>
<organism evidence="1 2">
    <name type="scientific">Mycobacterium indicus pranii (strain DSM 45239 / MTCC 9506)</name>
    <dbReference type="NCBI Taxonomy" id="1232724"/>
    <lineage>
        <taxon>Bacteria</taxon>
        <taxon>Bacillati</taxon>
        <taxon>Actinomycetota</taxon>
        <taxon>Actinomycetes</taxon>
        <taxon>Mycobacteriales</taxon>
        <taxon>Mycobacteriaceae</taxon>
        <taxon>Mycobacterium</taxon>
        <taxon>Mycobacterium avium complex (MAC)</taxon>
    </lineage>
</organism>
<reference evidence="1 2" key="2">
    <citation type="journal article" date="2012" name="Nucleic Acids Res.">
        <title>Massive gene acquisitions in Mycobacterium indicus pranii provide a perspective on mycobacterial evolution.</title>
        <authorList>
            <person name="Saini V."/>
            <person name="Raghuvanshi S."/>
            <person name="Khurana J.P."/>
            <person name="Ahmed N."/>
            <person name="Hasnain S.E."/>
            <person name="Tyagi A.K."/>
            <person name="Tyagi A.K."/>
        </authorList>
    </citation>
    <scope>NUCLEOTIDE SEQUENCE [LARGE SCALE GENOMIC DNA]</scope>
    <source>
        <strain evidence="2">DSM 45239 / MTCC 9506</strain>
    </source>
</reference>
<gene>
    <name evidence="1" type="ORF">MIP_01491</name>
</gene>
<proteinExistence type="predicted"/>
<name>J9W7F5_MYCIP</name>
<dbReference type="PATRIC" id="fig|1232724.3.peg.1054"/>
<dbReference type="Proteomes" id="UP000007329">
    <property type="component" value="Chromosome"/>
</dbReference>
<sequence>MAAPDLVLTAEGSRYRDEAPVRGRVWEPSLSFHQVAR</sequence>
<reference evidence="1 2" key="1">
    <citation type="journal article" date="2007" name="PLoS ONE">
        <title>Molecular analysis of a leprosy immunotherapeutic bacillus provides insights into Mycobacterium evolution.</title>
        <authorList>
            <person name="Ahmed N."/>
            <person name="Saini V."/>
            <person name="Raghuvanshi S."/>
            <person name="Khurana J.P."/>
            <person name="Tyagi A.K."/>
            <person name="Tyagi A.K."/>
            <person name="Hasnain S.E."/>
        </authorList>
    </citation>
    <scope>NUCLEOTIDE SEQUENCE [LARGE SCALE GENOMIC DNA]</scope>
    <source>
        <strain evidence="1">MTCC 9506</strain>
    </source>
</reference>
<accession>J9W7F5</accession>
<dbReference type="HOGENOM" id="CLU_3346144_0_0_11"/>